<dbReference type="InterPro" id="IPR028994">
    <property type="entry name" value="Integrin_alpha_N"/>
</dbReference>
<dbReference type="SUPFAM" id="SSF88713">
    <property type="entry name" value="Glycoside hydrolase/deacetylase"/>
    <property type="match status" value="1"/>
</dbReference>
<dbReference type="Proteomes" id="UP000255326">
    <property type="component" value="Unassembled WGS sequence"/>
</dbReference>
<name>A0A370GEX0_9BACI</name>
<proteinExistence type="predicted"/>
<dbReference type="PANTHER" id="PTHR46580">
    <property type="entry name" value="SENSOR KINASE-RELATED"/>
    <property type="match status" value="1"/>
</dbReference>
<dbReference type="SUPFAM" id="SSF69318">
    <property type="entry name" value="Integrin alpha N-terminal domain"/>
    <property type="match status" value="1"/>
</dbReference>
<protein>
    <submittedName>
        <fullName evidence="2">VCBS repeat protein</fullName>
    </submittedName>
</protein>
<gene>
    <name evidence="2" type="ORF">DFR59_11198</name>
</gene>
<comment type="caution">
    <text evidence="2">The sequence shown here is derived from an EMBL/GenBank/DDBJ whole genome shotgun (WGS) entry which is preliminary data.</text>
</comment>
<dbReference type="GO" id="GO:0005975">
    <property type="term" value="P:carbohydrate metabolic process"/>
    <property type="evidence" value="ECO:0007669"/>
    <property type="project" value="InterPro"/>
</dbReference>
<accession>A0A370GEX0</accession>
<dbReference type="Gene3D" id="3.20.20.370">
    <property type="entry name" value="Glycoside hydrolase/deacetylase"/>
    <property type="match status" value="1"/>
</dbReference>
<dbReference type="InterPro" id="IPR018763">
    <property type="entry name" value="DUF2334"/>
</dbReference>
<evidence type="ECO:0000313" key="3">
    <source>
        <dbReference type="Proteomes" id="UP000255326"/>
    </source>
</evidence>
<dbReference type="EMBL" id="QQAY01000011">
    <property type="protein sequence ID" value="RDI40954.1"/>
    <property type="molecule type" value="Genomic_DNA"/>
</dbReference>
<reference evidence="2 3" key="1">
    <citation type="submission" date="2018-07" db="EMBL/GenBank/DDBJ databases">
        <title>Genomic Encyclopedia of Type Strains, Phase IV (KMG-IV): sequencing the most valuable type-strain genomes for metagenomic binning, comparative biology and taxonomic classification.</title>
        <authorList>
            <person name="Goeker M."/>
        </authorList>
    </citation>
    <scope>NUCLEOTIDE SEQUENCE [LARGE SCALE GENOMIC DNA]</scope>
    <source>
        <strain evidence="2 3">DSM 25281</strain>
    </source>
</reference>
<dbReference type="InterPro" id="IPR011330">
    <property type="entry name" value="Glyco_hydro/deAcase_b/a-brl"/>
</dbReference>
<dbReference type="AlphaFoldDB" id="A0A370GEX0"/>
<keyword evidence="1" id="KW-0732">Signal</keyword>
<evidence type="ECO:0000256" key="1">
    <source>
        <dbReference type="ARBA" id="ARBA00022729"/>
    </source>
</evidence>
<dbReference type="Pfam" id="PF13517">
    <property type="entry name" value="FG-GAP_3"/>
    <property type="match status" value="1"/>
</dbReference>
<sequence length="665" mass="74410">MKYWIGGVIAGILLLVYFLTYTGENVFPDLNKRHAMIRLEDVGPGGEYNSLDGLGKLRAVMEYLEAEQIPFHVAVIPRWKSMLPDGSWIERGIDDPDPDSISRGLSGILLDAQQHGGILGMHGYSHQFGDAAMKGDNQNSGTGAEFKVSGFPVTKDPAYAAERIQKSLSAFEKAGIHPAFWESPHYKDTREQEKVFRSFMGILYQPDFYSLRSFKDLNVYETINSFGKRSLGSIYVPAPLGYVKDESSVEKILSKASKSNGLASFYFHPFLEFSYLKKVLDDDGKPVMKNGLPVYKYKGNGDRSYLHRLVKGLEEEKYHWMSLYDIIPFTPAHRVKLPDGTKGQQLLVGDVDGKGNADIIVRERDQILVVPGNYSMPRNRPQKSPEVWLKASFPSEEMLFLVDYNGDKKKDLLSYNNETGSLTVFIAGKGKFQSPQIIGKLPSGLESIQPYQSLNGFGLIARLDGRILNSVYSNAHLTTKSYDAHVSKDNKIFIGKFQNSLQDDILSLSLSGRQAHILQFEQGRLGEHRVEGLEVASDDQVEAADSNGDGRSDLITYNKKTGVWRVFENEGNGSFRSLDNDFGPWARGNGRIGIVADFDGNGKMDIGSFVEIWSSARYSTLISKKDTIGLKGRIHAPIYDCHSKCVSRNYFFGQSLSNYHQSRRL</sequence>
<organism evidence="2 3">
    <name type="scientific">Falsibacillus pallidus</name>
    <dbReference type="NCBI Taxonomy" id="493781"/>
    <lineage>
        <taxon>Bacteria</taxon>
        <taxon>Bacillati</taxon>
        <taxon>Bacillota</taxon>
        <taxon>Bacilli</taxon>
        <taxon>Bacillales</taxon>
        <taxon>Bacillaceae</taxon>
        <taxon>Falsibacillus</taxon>
    </lineage>
</organism>
<keyword evidence="3" id="KW-1185">Reference proteome</keyword>
<dbReference type="InterPro" id="IPR013517">
    <property type="entry name" value="FG-GAP"/>
</dbReference>
<dbReference type="Pfam" id="PF10096">
    <property type="entry name" value="DUF2334"/>
    <property type="match status" value="1"/>
</dbReference>
<evidence type="ECO:0000313" key="2">
    <source>
        <dbReference type="EMBL" id="RDI40954.1"/>
    </source>
</evidence>